<dbReference type="EMBL" id="FRCL01000004">
    <property type="protein sequence ID" value="SHM35818.1"/>
    <property type="molecule type" value="Genomic_DNA"/>
</dbReference>
<keyword evidence="2" id="KW-1185">Reference proteome</keyword>
<accession>A0A1M7I583</accession>
<dbReference type="AlphaFoldDB" id="A0A1M7I583"/>
<dbReference type="Proteomes" id="UP000184092">
    <property type="component" value="Unassembled WGS sequence"/>
</dbReference>
<name>A0A1M7I583_9FLAO</name>
<sequence length="34" mass="3704">MTANRPTYHSSITTQIWVAVSVTSTFTTTTTTTP</sequence>
<gene>
    <name evidence="1" type="ORF">SAMN05216269_10410</name>
</gene>
<evidence type="ECO:0000313" key="1">
    <source>
        <dbReference type="EMBL" id="SHM35818.1"/>
    </source>
</evidence>
<organism evidence="1 2">
    <name type="scientific">Flavobacterium xinjiangense</name>
    <dbReference type="NCBI Taxonomy" id="178356"/>
    <lineage>
        <taxon>Bacteria</taxon>
        <taxon>Pseudomonadati</taxon>
        <taxon>Bacteroidota</taxon>
        <taxon>Flavobacteriia</taxon>
        <taxon>Flavobacteriales</taxon>
        <taxon>Flavobacteriaceae</taxon>
        <taxon>Flavobacterium</taxon>
    </lineage>
</organism>
<evidence type="ECO:0000313" key="2">
    <source>
        <dbReference type="Proteomes" id="UP000184092"/>
    </source>
</evidence>
<protein>
    <submittedName>
        <fullName evidence="1">Uncharacterized protein</fullName>
    </submittedName>
</protein>
<reference evidence="2" key="1">
    <citation type="submission" date="2016-11" db="EMBL/GenBank/DDBJ databases">
        <authorList>
            <person name="Varghese N."/>
            <person name="Submissions S."/>
        </authorList>
    </citation>
    <scope>NUCLEOTIDE SEQUENCE [LARGE SCALE GENOMIC DNA]</scope>
    <source>
        <strain evidence="2">CGMCC 1.2749</strain>
    </source>
</reference>
<proteinExistence type="predicted"/>